<evidence type="ECO:0000313" key="2">
    <source>
        <dbReference type="EMBL" id="SDF29371.1"/>
    </source>
</evidence>
<gene>
    <name evidence="2" type="ORF">SAMN05216464_115142</name>
</gene>
<reference evidence="2 3" key="1">
    <citation type="submission" date="2016-10" db="EMBL/GenBank/DDBJ databases">
        <authorList>
            <person name="de Groot N.N."/>
        </authorList>
    </citation>
    <scope>NUCLEOTIDE SEQUENCE [LARGE SCALE GENOMIC DNA]</scope>
    <source>
        <strain evidence="2 3">47C3B</strain>
    </source>
</reference>
<sequence length="92" mass="10333">MINRGSALDERRGPHDDSREILVKTPGNNSSLRLNAKSQQLDDRVVWEVTLPFEDPLQLVKENKQWVALGENQADKDLIQAIGDAIDKQLAV</sequence>
<dbReference type="RefSeq" id="WP_091154396.1">
    <property type="nucleotide sequence ID" value="NZ_FNAI01000015.1"/>
</dbReference>
<proteinExistence type="predicted"/>
<protein>
    <submittedName>
        <fullName evidence="2">Uncharacterized protein</fullName>
    </submittedName>
</protein>
<accession>A0A1G7JWX5</accession>
<feature type="region of interest" description="Disordered" evidence="1">
    <location>
        <begin position="1"/>
        <end position="26"/>
    </location>
</feature>
<feature type="compositionally biased region" description="Basic and acidic residues" evidence="1">
    <location>
        <begin position="7"/>
        <end position="22"/>
    </location>
</feature>
<dbReference type="AlphaFoldDB" id="A0A1G7JWX5"/>
<organism evidence="2 3">
    <name type="scientific">Mucilaginibacter pineti</name>
    <dbReference type="NCBI Taxonomy" id="1391627"/>
    <lineage>
        <taxon>Bacteria</taxon>
        <taxon>Pseudomonadati</taxon>
        <taxon>Bacteroidota</taxon>
        <taxon>Sphingobacteriia</taxon>
        <taxon>Sphingobacteriales</taxon>
        <taxon>Sphingobacteriaceae</taxon>
        <taxon>Mucilaginibacter</taxon>
    </lineage>
</organism>
<dbReference type="Proteomes" id="UP000199072">
    <property type="component" value="Unassembled WGS sequence"/>
</dbReference>
<dbReference type="EMBL" id="FNAI01000015">
    <property type="protein sequence ID" value="SDF29371.1"/>
    <property type="molecule type" value="Genomic_DNA"/>
</dbReference>
<name>A0A1G7JWX5_9SPHI</name>
<dbReference type="STRING" id="1391627.SAMN05216464_115142"/>
<evidence type="ECO:0000256" key="1">
    <source>
        <dbReference type="SAM" id="MobiDB-lite"/>
    </source>
</evidence>
<evidence type="ECO:0000313" key="3">
    <source>
        <dbReference type="Proteomes" id="UP000199072"/>
    </source>
</evidence>
<keyword evidence="3" id="KW-1185">Reference proteome</keyword>